<dbReference type="AlphaFoldDB" id="A0A182FBW8"/>
<proteinExistence type="predicted"/>
<protein>
    <submittedName>
        <fullName evidence="1">Uncharacterized protein</fullName>
    </submittedName>
</protein>
<dbReference type="EnsemblMetazoa" id="AALB004002-RA">
    <property type="protein sequence ID" value="AALB004002-PA"/>
    <property type="gene ID" value="AALB004002"/>
</dbReference>
<evidence type="ECO:0000313" key="1">
    <source>
        <dbReference type="EnsemblMetazoa" id="AALB004002-PA"/>
    </source>
</evidence>
<evidence type="ECO:0000313" key="2">
    <source>
        <dbReference type="Proteomes" id="UP000069272"/>
    </source>
</evidence>
<sequence>MPLRSRPGNQQRGNLEYGERRNSRKNPTQPRIQSTRVELFTFVIGFPGCYRGVDIVWSGESLLVIEMRHTHTLTPVLRCLEVGLMVKEDGTD</sequence>
<organism evidence="1 2">
    <name type="scientific">Anopheles albimanus</name>
    <name type="common">New world malaria mosquito</name>
    <dbReference type="NCBI Taxonomy" id="7167"/>
    <lineage>
        <taxon>Eukaryota</taxon>
        <taxon>Metazoa</taxon>
        <taxon>Ecdysozoa</taxon>
        <taxon>Arthropoda</taxon>
        <taxon>Hexapoda</taxon>
        <taxon>Insecta</taxon>
        <taxon>Pterygota</taxon>
        <taxon>Neoptera</taxon>
        <taxon>Endopterygota</taxon>
        <taxon>Diptera</taxon>
        <taxon>Nematocera</taxon>
        <taxon>Culicoidea</taxon>
        <taxon>Culicidae</taxon>
        <taxon>Anophelinae</taxon>
        <taxon>Anopheles</taxon>
    </lineage>
</organism>
<keyword evidence="2" id="KW-1185">Reference proteome</keyword>
<name>A0A182FBW8_ANOAL</name>
<reference evidence="1 2" key="1">
    <citation type="journal article" date="2017" name="G3 (Bethesda)">
        <title>The Physical Genome Mapping of Anopheles albimanus Corrected Scaffold Misassemblies and Identified Interarm Rearrangements in Genus Anopheles.</title>
        <authorList>
            <person name="Artemov G.N."/>
            <person name="Peery A.N."/>
            <person name="Jiang X."/>
            <person name="Tu Z."/>
            <person name="Stegniy V.N."/>
            <person name="Sharakhova M.V."/>
            <person name="Sharakhov I.V."/>
        </authorList>
    </citation>
    <scope>NUCLEOTIDE SEQUENCE [LARGE SCALE GENOMIC DNA]</scope>
    <source>
        <strain evidence="1 2">ALBI9_A</strain>
    </source>
</reference>
<accession>A0A182FBW8</accession>
<reference evidence="1" key="2">
    <citation type="submission" date="2022-08" db="UniProtKB">
        <authorList>
            <consortium name="EnsemblMetazoa"/>
        </authorList>
    </citation>
    <scope>IDENTIFICATION</scope>
    <source>
        <strain evidence="1">STECLA/ALBI9_A</strain>
    </source>
</reference>
<dbReference type="VEuPathDB" id="VectorBase:AALB004002"/>
<dbReference type="Proteomes" id="UP000069272">
    <property type="component" value="Chromosome 3R"/>
</dbReference>